<dbReference type="EMBL" id="CM039438">
    <property type="protein sequence ID" value="KAI4300851.1"/>
    <property type="molecule type" value="Genomic_DNA"/>
</dbReference>
<keyword evidence="2" id="KW-1185">Reference proteome</keyword>
<name>A0ACB9KU36_BAUVA</name>
<organism evidence="1 2">
    <name type="scientific">Bauhinia variegata</name>
    <name type="common">Purple orchid tree</name>
    <name type="synonym">Phanera variegata</name>
    <dbReference type="NCBI Taxonomy" id="167791"/>
    <lineage>
        <taxon>Eukaryota</taxon>
        <taxon>Viridiplantae</taxon>
        <taxon>Streptophyta</taxon>
        <taxon>Embryophyta</taxon>
        <taxon>Tracheophyta</taxon>
        <taxon>Spermatophyta</taxon>
        <taxon>Magnoliopsida</taxon>
        <taxon>eudicotyledons</taxon>
        <taxon>Gunneridae</taxon>
        <taxon>Pentapetalae</taxon>
        <taxon>rosids</taxon>
        <taxon>fabids</taxon>
        <taxon>Fabales</taxon>
        <taxon>Fabaceae</taxon>
        <taxon>Cercidoideae</taxon>
        <taxon>Cercideae</taxon>
        <taxon>Bauhiniinae</taxon>
        <taxon>Bauhinia</taxon>
    </lineage>
</organism>
<dbReference type="Proteomes" id="UP000828941">
    <property type="component" value="Chromosome 13"/>
</dbReference>
<protein>
    <submittedName>
        <fullName evidence="1">Uncharacterized protein</fullName>
    </submittedName>
</protein>
<reference evidence="1 2" key="1">
    <citation type="journal article" date="2022" name="DNA Res.">
        <title>Chromosomal-level genome assembly of the orchid tree Bauhinia variegata (Leguminosae; Cercidoideae) supports the allotetraploid origin hypothesis of Bauhinia.</title>
        <authorList>
            <person name="Zhong Y."/>
            <person name="Chen Y."/>
            <person name="Zheng D."/>
            <person name="Pang J."/>
            <person name="Liu Y."/>
            <person name="Luo S."/>
            <person name="Meng S."/>
            <person name="Qian L."/>
            <person name="Wei D."/>
            <person name="Dai S."/>
            <person name="Zhou R."/>
        </authorList>
    </citation>
    <scope>NUCLEOTIDE SEQUENCE [LARGE SCALE GENOMIC DNA]</scope>
    <source>
        <strain evidence="1">BV-YZ2020</strain>
    </source>
</reference>
<proteinExistence type="predicted"/>
<evidence type="ECO:0000313" key="2">
    <source>
        <dbReference type="Proteomes" id="UP000828941"/>
    </source>
</evidence>
<gene>
    <name evidence="1" type="ORF">L6164_034181</name>
</gene>
<comment type="caution">
    <text evidence="1">The sequence shown here is derived from an EMBL/GenBank/DDBJ whole genome shotgun (WGS) entry which is preliminary data.</text>
</comment>
<evidence type="ECO:0000313" key="1">
    <source>
        <dbReference type="EMBL" id="KAI4300851.1"/>
    </source>
</evidence>
<sequence length="1351" mass="151384">MIHQKIESEEATYGSHAKSEGTSIPEDPVSSEPEKNGRWEPKIKLKKLRSIRIYRVSSIGSSTRSAKYRSLASPMASSVDTENSERRNPIEMSDASPHYMKGTSSSHAKESFQSSERMLPRKGLTRMSTLKLKRTMSRKLSGGSELKRKLKSSRSFKVGTVKGLRRRSPSDTQPYLTNAGNKSQRVITRRLSLRPVRILTKMPTFKSKKASMEKTPQSPDSSLLNATCSSTLKDSHFHDHIEQHQDESGSQGVSDTKKVCPYTYCSLHGRHRENLPPLKRFVSMRRRLLKTQKSMKMESTRSKHSGNTKKGTQKSRTVHNEDHANKIAHAGRSHFEKVKKLAGDSPVRTRDSSAYTLTEDRTSGGDDKEKKFFTDNAEVLLGETSRPHISFDGFPYIETSRNGKKEVACEKNDETTTSILIDDQLETSDQEIPPLKDHGLCAKRSLVTDDSAAAGNKKLGEGIFQETQEERNSTQKLANPESAEGNLNAYDLTNATDQASTESKGLHTNDLVESTPTNLVMPSASDVETTEEARQSKNKYMEPDYKTPKMSSPGTETKPACSTDSTYKMQARDHKYIRMQYLIYKHAVLNSTGKGEEKLTSDRGHGEVQGQDDSAFTGENSSPQDCCDTDQVINDETENVIELVQRAFDEILLPETEDLSSDDHLKTRGHITSDQELLEKSQGKLGESSTLTSRESSKEEAWPKVNNSSSHEQERTVHRMGNKPDKQVPKNWSNLRKLILLKRFVKALEKVSNLKPSKHRHLSLGANLEAEKVNLRHQTEAGKKNHEEWMLDFALQKVISKLAPAQRQRVALLVEAFETIQPYQDTGNSPRSYATVATLANSVQALCDPSDHSKEETGHKTDYDYSAQLLHDKASYSDNKIQEYANNPSNDPMTEQQNPVLLKQRSLDFTSQAVKDAPVSVAVDEEWKEKQSLASGYSKGKNNSSFDDIVYSEEIKGSRLCNKDFSMLNDVVCICEEDAPTNLTGNKVPQDFNSNNEIPNGESELRGRDFESKNLINADGEHLSTSKSLIIKGFLRSLGSNLVSSASPSELLDESRARKDGKESIIETKQDTGTVEGFPPLEESEAPTSTVIEPVQLEKQNHTRLWYLVYKHMASGIAGKSDSKLPVDGADQQESGNDVITLENTAVMKEGMHIKKHNAADPEVQLHQIEAIKMVEEAIDAILPDDQDSSPDGQSPADNVNLTNFEQPNKTDRVFSEEQKQKEERVTSGNGVTQEGEEAETVFKEGKKPDKQLSRNWSNLKKVILLRKFIKALENVRKFNPRGPKYLPLESDPEAEKIELRHQDMEERKGAEEWMLDYALRQVVAKLTPARKRKVELLVEAFETVIPTIKS</sequence>
<accession>A0ACB9KU36</accession>